<dbReference type="AlphaFoldDB" id="A0A6A6HKX0"/>
<keyword evidence="2" id="KW-0812">Transmembrane</keyword>
<protein>
    <submittedName>
        <fullName evidence="3">Uncharacterized protein</fullName>
    </submittedName>
</protein>
<proteinExistence type="predicted"/>
<feature type="transmembrane region" description="Helical" evidence="2">
    <location>
        <begin position="198"/>
        <end position="214"/>
    </location>
</feature>
<evidence type="ECO:0000256" key="2">
    <source>
        <dbReference type="SAM" id="Phobius"/>
    </source>
</evidence>
<keyword evidence="2" id="KW-1133">Transmembrane helix</keyword>
<dbReference type="Proteomes" id="UP000800092">
    <property type="component" value="Unassembled WGS sequence"/>
</dbReference>
<name>A0A6A6HKX0_VIRVR</name>
<evidence type="ECO:0000256" key="1">
    <source>
        <dbReference type="SAM" id="MobiDB-lite"/>
    </source>
</evidence>
<evidence type="ECO:0000313" key="4">
    <source>
        <dbReference type="Proteomes" id="UP000800092"/>
    </source>
</evidence>
<gene>
    <name evidence="3" type="ORF">EV356DRAFT_529434</name>
</gene>
<feature type="transmembrane region" description="Helical" evidence="2">
    <location>
        <begin position="226"/>
        <end position="243"/>
    </location>
</feature>
<keyword evidence="4" id="KW-1185">Reference proteome</keyword>
<sequence>MDPLCALGIASRVVQLVDWTAHLVSAISIRAHSERRLSELEDDLQAFPTLLRALEGCIVSREDKLDDTGSATLPNCKVRLLEVQALLDQFQETRESGLAARINKYWSCRPQDFKLIEKKLKSFPQSMWELLHSQALDPKGRERHQGNGSSHTSFEPVEEVIRCFESPTKSKGSSFLSHGRISSSKFLPQYLSDPTRDVYLLCCIVYAFSLMAFLQHRKGDRYQQKFLISGLIVGFVFGLAQALQVGDIAGFGIITPGCITGALIASVTLHSVLPGWRYNCDERNEDDPSKTMPCQHSEMMENKLNQDGTE</sequence>
<feature type="region of interest" description="Disordered" evidence="1">
    <location>
        <begin position="284"/>
        <end position="310"/>
    </location>
</feature>
<dbReference type="EMBL" id="ML991776">
    <property type="protein sequence ID" value="KAF2238458.1"/>
    <property type="molecule type" value="Genomic_DNA"/>
</dbReference>
<reference evidence="3" key="1">
    <citation type="journal article" date="2020" name="Stud. Mycol.">
        <title>101 Dothideomycetes genomes: a test case for predicting lifestyles and emergence of pathogens.</title>
        <authorList>
            <person name="Haridas S."/>
            <person name="Albert R."/>
            <person name="Binder M."/>
            <person name="Bloem J."/>
            <person name="Labutti K."/>
            <person name="Salamov A."/>
            <person name="Andreopoulos B."/>
            <person name="Baker S."/>
            <person name="Barry K."/>
            <person name="Bills G."/>
            <person name="Bluhm B."/>
            <person name="Cannon C."/>
            <person name="Castanera R."/>
            <person name="Culley D."/>
            <person name="Daum C."/>
            <person name="Ezra D."/>
            <person name="Gonzalez J."/>
            <person name="Henrissat B."/>
            <person name="Kuo A."/>
            <person name="Liang C."/>
            <person name="Lipzen A."/>
            <person name="Lutzoni F."/>
            <person name="Magnuson J."/>
            <person name="Mondo S."/>
            <person name="Nolan M."/>
            <person name="Ohm R."/>
            <person name="Pangilinan J."/>
            <person name="Park H.-J."/>
            <person name="Ramirez L."/>
            <person name="Alfaro M."/>
            <person name="Sun H."/>
            <person name="Tritt A."/>
            <person name="Yoshinaga Y."/>
            <person name="Zwiers L.-H."/>
            <person name="Turgeon B."/>
            <person name="Goodwin S."/>
            <person name="Spatafora J."/>
            <person name="Crous P."/>
            <person name="Grigoriev I."/>
        </authorList>
    </citation>
    <scope>NUCLEOTIDE SEQUENCE</scope>
    <source>
        <strain evidence="3">Tuck. ex Michener</strain>
    </source>
</reference>
<dbReference type="OrthoDB" id="10610688at2759"/>
<accession>A0A6A6HKX0</accession>
<keyword evidence="2" id="KW-0472">Membrane</keyword>
<evidence type="ECO:0000313" key="3">
    <source>
        <dbReference type="EMBL" id="KAF2238458.1"/>
    </source>
</evidence>
<organism evidence="3 4">
    <name type="scientific">Viridothelium virens</name>
    <name type="common">Speckled blister lichen</name>
    <name type="synonym">Trypethelium virens</name>
    <dbReference type="NCBI Taxonomy" id="1048519"/>
    <lineage>
        <taxon>Eukaryota</taxon>
        <taxon>Fungi</taxon>
        <taxon>Dikarya</taxon>
        <taxon>Ascomycota</taxon>
        <taxon>Pezizomycotina</taxon>
        <taxon>Dothideomycetes</taxon>
        <taxon>Dothideomycetes incertae sedis</taxon>
        <taxon>Trypetheliales</taxon>
        <taxon>Trypetheliaceae</taxon>
        <taxon>Viridothelium</taxon>
    </lineage>
</organism>
<feature type="transmembrane region" description="Helical" evidence="2">
    <location>
        <begin position="249"/>
        <end position="273"/>
    </location>
</feature>